<dbReference type="GeneID" id="576960"/>
<feature type="compositionally biased region" description="Acidic residues" evidence="1">
    <location>
        <begin position="116"/>
        <end position="129"/>
    </location>
</feature>
<dbReference type="InterPro" id="IPR039231">
    <property type="entry name" value="TPGS2"/>
</dbReference>
<feature type="compositionally biased region" description="Polar residues" evidence="1">
    <location>
        <begin position="292"/>
        <end position="304"/>
    </location>
</feature>
<dbReference type="RefSeq" id="XP_030833094.1">
    <property type="nucleotide sequence ID" value="XM_030977234.1"/>
</dbReference>
<accession>A0A7M7N968</accession>
<dbReference type="InterPro" id="IPR018958">
    <property type="entry name" value="Knr4/Smi1-like_dom"/>
</dbReference>
<dbReference type="SMART" id="SM00860">
    <property type="entry name" value="SMI1_KNR4"/>
    <property type="match status" value="1"/>
</dbReference>
<evidence type="ECO:0000313" key="3">
    <source>
        <dbReference type="EnsemblMetazoa" id="XP_030833094"/>
    </source>
</evidence>
<dbReference type="KEGG" id="spu:576960"/>
<keyword evidence="4" id="KW-1185">Reference proteome</keyword>
<dbReference type="PANTHER" id="PTHR31854:SF2">
    <property type="entry name" value="TUBULIN POLYGLUTAMYLASE COMPLEX SUBUNIT 2"/>
    <property type="match status" value="1"/>
</dbReference>
<sequence length="304" mass="34296">MTESPSPFNKELLDRLTTGISKSLEKRPGVCDIELTRKPQVLRHQLSSWEQRNSVLLPEDFKNLYQMTDGMLLQWSVKLDGDNTQPLGRMELNSLADVTKIAGEKITRRNNPTLADLDDDSDGEQETDETPSFGPTSRIFELDPCQGSGKVCLVYRNTKPGRPAEDAEIWFLDTALRWHFLSSTFAQYFRLMMVHLGLPQWQYAFTDVGLSPSARQWFNLYGPYRLQTDSILTEMFGPDEEAECAIPDGVPLQKLDATRVFKGKSEKKSKASSGQLKKKSAQNKPMSGGLSGRSTQFQGSSRFR</sequence>
<evidence type="ECO:0000259" key="2">
    <source>
        <dbReference type="SMART" id="SM00860"/>
    </source>
</evidence>
<feature type="region of interest" description="Disordered" evidence="1">
    <location>
        <begin position="262"/>
        <end position="304"/>
    </location>
</feature>
<dbReference type="FunCoup" id="A0A7M7N968">
    <property type="interactions" value="897"/>
</dbReference>
<evidence type="ECO:0000256" key="1">
    <source>
        <dbReference type="SAM" id="MobiDB-lite"/>
    </source>
</evidence>
<dbReference type="OrthoDB" id="10249691at2759"/>
<evidence type="ECO:0000313" key="4">
    <source>
        <dbReference type="Proteomes" id="UP000007110"/>
    </source>
</evidence>
<reference evidence="3" key="2">
    <citation type="submission" date="2021-01" db="UniProtKB">
        <authorList>
            <consortium name="EnsemblMetazoa"/>
        </authorList>
    </citation>
    <scope>IDENTIFICATION</scope>
</reference>
<dbReference type="CTD" id="25941"/>
<dbReference type="InParanoid" id="A0A7M7N968"/>
<organism evidence="3 4">
    <name type="scientific">Strongylocentrotus purpuratus</name>
    <name type="common">Purple sea urchin</name>
    <dbReference type="NCBI Taxonomy" id="7668"/>
    <lineage>
        <taxon>Eukaryota</taxon>
        <taxon>Metazoa</taxon>
        <taxon>Echinodermata</taxon>
        <taxon>Eleutherozoa</taxon>
        <taxon>Echinozoa</taxon>
        <taxon>Echinoidea</taxon>
        <taxon>Euechinoidea</taxon>
        <taxon>Echinacea</taxon>
        <taxon>Camarodonta</taxon>
        <taxon>Echinidea</taxon>
        <taxon>Strongylocentrotidae</taxon>
        <taxon>Strongylocentrotus</taxon>
    </lineage>
</organism>
<name>A0A7M7N968_STRPU</name>
<dbReference type="AlphaFoldDB" id="A0A7M7N968"/>
<dbReference type="Proteomes" id="UP000007110">
    <property type="component" value="Unassembled WGS sequence"/>
</dbReference>
<dbReference type="EnsemblMetazoa" id="XM_030977234">
    <property type="protein sequence ID" value="XP_030833094"/>
    <property type="gene ID" value="LOC576960"/>
</dbReference>
<feature type="domain" description="Knr4/Smi1-like" evidence="2">
    <location>
        <begin position="40"/>
        <end position="191"/>
    </location>
</feature>
<protein>
    <recommendedName>
        <fullName evidence="2">Knr4/Smi1-like domain-containing protein</fullName>
    </recommendedName>
</protein>
<reference evidence="4" key="1">
    <citation type="submission" date="2015-02" db="EMBL/GenBank/DDBJ databases">
        <title>Genome sequencing for Strongylocentrotus purpuratus.</title>
        <authorList>
            <person name="Murali S."/>
            <person name="Liu Y."/>
            <person name="Vee V."/>
            <person name="English A."/>
            <person name="Wang M."/>
            <person name="Skinner E."/>
            <person name="Han Y."/>
            <person name="Muzny D.M."/>
            <person name="Worley K.C."/>
            <person name="Gibbs R.A."/>
        </authorList>
    </citation>
    <scope>NUCLEOTIDE SEQUENCE</scope>
</reference>
<dbReference type="OMA" id="WQCCVAG"/>
<dbReference type="PANTHER" id="PTHR31854">
    <property type="entry name" value="TUBULIN POLYGLUTAMYLASE COMPLEX SUBUNIT 2"/>
    <property type="match status" value="1"/>
</dbReference>
<proteinExistence type="predicted"/>
<feature type="region of interest" description="Disordered" evidence="1">
    <location>
        <begin position="109"/>
        <end position="138"/>
    </location>
</feature>